<reference evidence="9 10" key="1">
    <citation type="submission" date="2018-06" db="EMBL/GenBank/DDBJ databases">
        <title>Whole genome sequencing of Candida tropicalis (genome annotated by CSBL at Korea University).</title>
        <authorList>
            <person name="Ahn J."/>
        </authorList>
    </citation>
    <scope>NUCLEOTIDE SEQUENCE [LARGE SCALE GENOMIC DNA]</scope>
    <source>
        <strain evidence="9 10">ATCC 20962</strain>
    </source>
</reference>
<organism evidence="9 10">
    <name type="scientific">Candida viswanathii</name>
    <dbReference type="NCBI Taxonomy" id="5486"/>
    <lineage>
        <taxon>Eukaryota</taxon>
        <taxon>Fungi</taxon>
        <taxon>Dikarya</taxon>
        <taxon>Ascomycota</taxon>
        <taxon>Saccharomycotina</taxon>
        <taxon>Pichiomycetes</taxon>
        <taxon>Debaryomycetaceae</taxon>
        <taxon>Candida/Lodderomyces clade</taxon>
        <taxon>Candida</taxon>
    </lineage>
</organism>
<evidence type="ECO:0000256" key="5">
    <source>
        <dbReference type="ARBA" id="ARBA00022694"/>
    </source>
</evidence>
<dbReference type="AlphaFoldDB" id="A0A367YGI2"/>
<evidence type="ECO:0000256" key="1">
    <source>
        <dbReference type="ARBA" id="ARBA00004123"/>
    </source>
</evidence>
<dbReference type="Proteomes" id="UP000253472">
    <property type="component" value="Unassembled WGS sequence"/>
</dbReference>
<sequence>MSLVTFPQFPEYKVYLSLYTNISLENITTIKSNLVAANSKYDYCFLNTKYIISKEHLLQSIQKSLLNYKNNCMTSKNLNSEIILNLSPLNNIGDALKKFGISEDCPNSIIVEVVEGDKSLGSDLEDIVSGEVVDLTDEYIYETLVDLPKFRKLYKLNDAKLNRDGNIQGQLTRLAIDACILRGC</sequence>
<dbReference type="GO" id="GO:0000408">
    <property type="term" value="C:EKC/KEOPS complex"/>
    <property type="evidence" value="ECO:0007669"/>
    <property type="project" value="TreeGrafter"/>
</dbReference>
<evidence type="ECO:0000256" key="7">
    <source>
        <dbReference type="ARBA" id="ARBA00025043"/>
    </source>
</evidence>
<name>A0A367YGI2_9ASCO</name>
<dbReference type="EMBL" id="QLNQ01000021">
    <property type="protein sequence ID" value="RCK64958.1"/>
    <property type="molecule type" value="Genomic_DNA"/>
</dbReference>
<keyword evidence="5" id="KW-0819">tRNA processing</keyword>
<gene>
    <name evidence="9" type="ORF">Cantr_00937</name>
</gene>
<comment type="similarity">
    <text evidence="2 8">Belongs to the CGI121/TPRKB family.</text>
</comment>
<dbReference type="Gene3D" id="3.30.2380.10">
    <property type="entry name" value="CGI121/TPRKB"/>
    <property type="match status" value="1"/>
</dbReference>
<dbReference type="PANTHER" id="PTHR15840">
    <property type="entry name" value="CGI-121 FAMILY MEMBER"/>
    <property type="match status" value="1"/>
</dbReference>
<evidence type="ECO:0000313" key="10">
    <source>
        <dbReference type="Proteomes" id="UP000253472"/>
    </source>
</evidence>
<evidence type="ECO:0000256" key="8">
    <source>
        <dbReference type="RuleBase" id="RU004398"/>
    </source>
</evidence>
<comment type="caution">
    <text evidence="9">The sequence shown here is derived from an EMBL/GenBank/DDBJ whole genome shotgun (WGS) entry which is preliminary data.</text>
</comment>
<dbReference type="STRING" id="5486.A0A367YGI2"/>
<accession>A0A367YGI2</accession>
<dbReference type="SUPFAM" id="SSF143870">
    <property type="entry name" value="PF0523-like"/>
    <property type="match status" value="1"/>
</dbReference>
<comment type="subcellular location">
    <subcellularLocation>
        <location evidence="1">Nucleus</location>
    </subcellularLocation>
</comment>
<evidence type="ECO:0000256" key="2">
    <source>
        <dbReference type="ARBA" id="ARBA00005546"/>
    </source>
</evidence>
<evidence type="ECO:0000256" key="4">
    <source>
        <dbReference type="ARBA" id="ARBA00016009"/>
    </source>
</evidence>
<proteinExistence type="inferred from homology"/>
<dbReference type="GO" id="GO:0005829">
    <property type="term" value="C:cytosol"/>
    <property type="evidence" value="ECO:0007669"/>
    <property type="project" value="TreeGrafter"/>
</dbReference>
<dbReference type="InterPro" id="IPR013926">
    <property type="entry name" value="CGI121/TPRKB"/>
</dbReference>
<comment type="function">
    <text evidence="7">Component of the EKC/KEOPS complex that is required for the formation of a threonylcarbamoyl group on adenosine at position 37 (t(6)A37) in tRNAs that read codons beginning with adenine. The complex is probably involved in the transfer of the threonylcarbamoyl moiety of threonylcarbamoyl-AMP (TC-AMP) to the N6 group of A37. CGI121 acts as an allosteric effector that regulates the t(6)A activity of the complex. The EKC/KEOPS complex also promotes both telomere uncapping and telomere elongation. The complex is required for efficient recruitment of transcriptional coactivators. CGI121 is not required for tRNA modification.</text>
</comment>
<dbReference type="GO" id="GO:0002949">
    <property type="term" value="P:tRNA threonylcarbamoyladenosine modification"/>
    <property type="evidence" value="ECO:0007669"/>
    <property type="project" value="TreeGrafter"/>
</dbReference>
<dbReference type="PANTHER" id="PTHR15840:SF10">
    <property type="entry name" value="EKC_KEOPS COMPLEX SUBUNIT TPRKB"/>
    <property type="match status" value="1"/>
</dbReference>
<dbReference type="OrthoDB" id="329139at2759"/>
<dbReference type="Pfam" id="PF08617">
    <property type="entry name" value="CGI-121"/>
    <property type="match status" value="1"/>
</dbReference>
<keyword evidence="10" id="KW-1185">Reference proteome</keyword>
<evidence type="ECO:0000256" key="6">
    <source>
        <dbReference type="ARBA" id="ARBA00023242"/>
    </source>
</evidence>
<dbReference type="GO" id="GO:0005634">
    <property type="term" value="C:nucleus"/>
    <property type="evidence" value="ECO:0007669"/>
    <property type="project" value="UniProtKB-SubCell"/>
</dbReference>
<keyword evidence="6 8" id="KW-0539">Nucleus</keyword>
<evidence type="ECO:0000313" key="9">
    <source>
        <dbReference type="EMBL" id="RCK64958.1"/>
    </source>
</evidence>
<protein>
    <recommendedName>
        <fullName evidence="4">EKC/KEOPS complex subunit CGI121</fullName>
    </recommendedName>
    <alternativeName>
        <fullName evidence="3">EKC/KEOPS complex subunit cgi121</fullName>
    </alternativeName>
</protein>
<dbReference type="InterPro" id="IPR036504">
    <property type="entry name" value="CGI121/TPRKB_sf"/>
</dbReference>
<evidence type="ECO:0000256" key="3">
    <source>
        <dbReference type="ARBA" id="ARBA00015316"/>
    </source>
</evidence>
<dbReference type="NCBIfam" id="NF011465">
    <property type="entry name" value="PRK14886.1-1"/>
    <property type="match status" value="1"/>
</dbReference>